<gene>
    <name evidence="7" type="ORF">GCM10010151_20240</name>
</gene>
<dbReference type="Pfam" id="PF02656">
    <property type="entry name" value="DUF202"/>
    <property type="match status" value="1"/>
</dbReference>
<keyword evidence="8" id="KW-1185">Reference proteome</keyword>
<dbReference type="InterPro" id="IPR003807">
    <property type="entry name" value="DUF202"/>
</dbReference>
<keyword evidence="2 5" id="KW-0812">Transmembrane</keyword>
<keyword evidence="4 5" id="KW-0472">Membrane</keyword>
<feature type="transmembrane region" description="Helical" evidence="5">
    <location>
        <begin position="22"/>
        <end position="43"/>
    </location>
</feature>
<feature type="transmembrane region" description="Helical" evidence="5">
    <location>
        <begin position="92"/>
        <end position="113"/>
    </location>
</feature>
<proteinExistence type="predicted"/>
<evidence type="ECO:0000256" key="1">
    <source>
        <dbReference type="ARBA" id="ARBA00004127"/>
    </source>
</evidence>
<feature type="transmembrane region" description="Helical" evidence="5">
    <location>
        <begin position="55"/>
        <end position="71"/>
    </location>
</feature>
<evidence type="ECO:0000256" key="4">
    <source>
        <dbReference type="ARBA" id="ARBA00023136"/>
    </source>
</evidence>
<dbReference type="Proteomes" id="UP001501822">
    <property type="component" value="Unassembled WGS sequence"/>
</dbReference>
<keyword evidence="3 5" id="KW-1133">Transmembrane helix</keyword>
<dbReference type="EMBL" id="BAAABM010000015">
    <property type="protein sequence ID" value="GAA0330349.1"/>
    <property type="molecule type" value="Genomic_DNA"/>
</dbReference>
<name>A0ABP3G1V8_9ACTN</name>
<comment type="caution">
    <text evidence="7">The sequence shown here is derived from an EMBL/GenBank/DDBJ whole genome shotgun (WGS) entry which is preliminary data.</text>
</comment>
<evidence type="ECO:0000256" key="2">
    <source>
        <dbReference type="ARBA" id="ARBA00022692"/>
    </source>
</evidence>
<evidence type="ECO:0000313" key="8">
    <source>
        <dbReference type="Proteomes" id="UP001501822"/>
    </source>
</evidence>
<protein>
    <submittedName>
        <fullName evidence="7">YidH family protein</fullName>
    </submittedName>
</protein>
<evidence type="ECO:0000256" key="5">
    <source>
        <dbReference type="SAM" id="Phobius"/>
    </source>
</evidence>
<reference evidence="8" key="1">
    <citation type="journal article" date="2019" name="Int. J. Syst. Evol. Microbiol.">
        <title>The Global Catalogue of Microorganisms (GCM) 10K type strain sequencing project: providing services to taxonomists for standard genome sequencing and annotation.</title>
        <authorList>
            <consortium name="The Broad Institute Genomics Platform"/>
            <consortium name="The Broad Institute Genome Sequencing Center for Infectious Disease"/>
            <person name="Wu L."/>
            <person name="Ma J."/>
        </authorList>
    </citation>
    <scope>NUCLEOTIDE SEQUENCE [LARGE SCALE GENOMIC DNA]</scope>
    <source>
        <strain evidence="8">JCM 3146</strain>
    </source>
</reference>
<evidence type="ECO:0000313" key="7">
    <source>
        <dbReference type="EMBL" id="GAA0330349.1"/>
    </source>
</evidence>
<evidence type="ECO:0000259" key="6">
    <source>
        <dbReference type="Pfam" id="PF02656"/>
    </source>
</evidence>
<comment type="subcellular location">
    <subcellularLocation>
        <location evidence="1">Endomembrane system</location>
        <topology evidence="1">Multi-pass membrane protein</topology>
    </subcellularLocation>
</comment>
<organism evidence="7 8">
    <name type="scientific">Actinoallomurus spadix</name>
    <dbReference type="NCBI Taxonomy" id="79912"/>
    <lineage>
        <taxon>Bacteria</taxon>
        <taxon>Bacillati</taxon>
        <taxon>Actinomycetota</taxon>
        <taxon>Actinomycetes</taxon>
        <taxon>Streptosporangiales</taxon>
        <taxon>Thermomonosporaceae</taxon>
        <taxon>Actinoallomurus</taxon>
    </lineage>
</organism>
<feature type="domain" description="DUF202" evidence="6">
    <location>
        <begin position="13"/>
        <end position="79"/>
    </location>
</feature>
<accession>A0ABP3G1V8</accession>
<evidence type="ECO:0000256" key="3">
    <source>
        <dbReference type="ARBA" id="ARBA00022989"/>
    </source>
</evidence>
<sequence length="115" mass="12526">MPDVEPGHEPDYRFSLANERTLLAWVRTAFGLVALGIPLVGGIHGVVLPGWHREIGLGAITLSVVIAPVAYRRWRRAQQAMRLGVWLPRDPLPAVLTVGVAVLFTVTLVSGLVTR</sequence>
<dbReference type="RefSeq" id="WP_252809559.1">
    <property type="nucleotide sequence ID" value="NZ_BAAABM010000015.1"/>
</dbReference>